<evidence type="ECO:0000256" key="1">
    <source>
        <dbReference type="SAM" id="Phobius"/>
    </source>
</evidence>
<feature type="transmembrane region" description="Helical" evidence="1">
    <location>
        <begin position="46"/>
        <end position="67"/>
    </location>
</feature>
<evidence type="ECO:0000313" key="3">
    <source>
        <dbReference type="Proteomes" id="UP000194127"/>
    </source>
</evidence>
<protein>
    <submittedName>
        <fullName evidence="2">Uncharacterized protein</fullName>
    </submittedName>
</protein>
<keyword evidence="3" id="KW-1185">Reference proteome</keyword>
<dbReference type="RefSeq" id="XP_024335720.1">
    <property type="nucleotide sequence ID" value="XM_024482427.1"/>
</dbReference>
<sequence length="238" mass="27370">MSLNTRLNSTTRATFIGGTLSTFLYGVTCAQVMYYMRRYPMDHTRLWFLVASLWLLDTARTTIWVLVFSPMEGSSLHLYADSDTNGKLSGTSWYFIHCIWRVVEHRKYQLLLTMTMPLFTISTYACTHIDGCSGGRLHRNLIFLHFTWEKDRVPRVLLFATFLGTLHAKPLNLIWLVFYFLGSKLYVNSLLAFIFHNTECMIYDYGCQKSIRGHGISNSEAGSTVEAYGQDIQHNLDG</sequence>
<dbReference type="OrthoDB" id="2535105at2759"/>
<dbReference type="EMBL" id="KZ110603">
    <property type="protein sequence ID" value="OSX58926.1"/>
    <property type="molecule type" value="Genomic_DNA"/>
</dbReference>
<dbReference type="GeneID" id="36327376"/>
<feature type="transmembrane region" description="Helical" evidence="1">
    <location>
        <begin position="12"/>
        <end position="34"/>
    </location>
</feature>
<keyword evidence="1" id="KW-0812">Transmembrane</keyword>
<dbReference type="AlphaFoldDB" id="A0A1X6MRR9"/>
<gene>
    <name evidence="2" type="ORF">POSPLADRAFT_1071248</name>
</gene>
<name>A0A1X6MRR9_9APHY</name>
<evidence type="ECO:0000313" key="2">
    <source>
        <dbReference type="EMBL" id="OSX58926.1"/>
    </source>
</evidence>
<reference evidence="2 3" key="1">
    <citation type="submission" date="2017-04" db="EMBL/GenBank/DDBJ databases">
        <title>Genome Sequence of the Model Brown-Rot Fungus Postia placenta SB12.</title>
        <authorList>
            <consortium name="DOE Joint Genome Institute"/>
            <person name="Gaskell J."/>
            <person name="Kersten P."/>
            <person name="Larrondo L.F."/>
            <person name="Canessa P."/>
            <person name="Martinez D."/>
            <person name="Hibbett D."/>
            <person name="Schmoll M."/>
            <person name="Kubicek C.P."/>
            <person name="Martinez A.T."/>
            <person name="Yadav J."/>
            <person name="Master E."/>
            <person name="Magnuson J.K."/>
            <person name="James T."/>
            <person name="Yaver D."/>
            <person name="Berka R."/>
            <person name="Labutti K."/>
            <person name="Lipzen A."/>
            <person name="Aerts A."/>
            <person name="Barry K."/>
            <person name="Henrissat B."/>
            <person name="Blanchette R."/>
            <person name="Grigoriev I."/>
            <person name="Cullen D."/>
        </authorList>
    </citation>
    <scope>NUCLEOTIDE SEQUENCE [LARGE SCALE GENOMIC DNA]</scope>
    <source>
        <strain evidence="2 3">MAD-698-R-SB12</strain>
    </source>
</reference>
<feature type="transmembrane region" description="Helical" evidence="1">
    <location>
        <begin position="173"/>
        <end position="195"/>
    </location>
</feature>
<proteinExistence type="predicted"/>
<dbReference type="Proteomes" id="UP000194127">
    <property type="component" value="Unassembled WGS sequence"/>
</dbReference>
<organism evidence="2 3">
    <name type="scientific">Postia placenta MAD-698-R-SB12</name>
    <dbReference type="NCBI Taxonomy" id="670580"/>
    <lineage>
        <taxon>Eukaryota</taxon>
        <taxon>Fungi</taxon>
        <taxon>Dikarya</taxon>
        <taxon>Basidiomycota</taxon>
        <taxon>Agaricomycotina</taxon>
        <taxon>Agaricomycetes</taxon>
        <taxon>Polyporales</taxon>
        <taxon>Adustoporiaceae</taxon>
        <taxon>Rhodonia</taxon>
    </lineage>
</organism>
<keyword evidence="1" id="KW-0472">Membrane</keyword>
<keyword evidence="1" id="KW-1133">Transmembrane helix</keyword>
<accession>A0A1X6MRR9</accession>